<evidence type="ECO:0000256" key="4">
    <source>
        <dbReference type="ARBA" id="ARBA00022723"/>
    </source>
</evidence>
<evidence type="ECO:0000256" key="2">
    <source>
        <dbReference type="ARBA" id="ARBA00004123"/>
    </source>
</evidence>
<dbReference type="AlphaFoldDB" id="A0A6J2PUI7"/>
<dbReference type="RefSeq" id="XP_029289019.1">
    <property type="nucleotide sequence ID" value="XM_029433159.1"/>
</dbReference>
<evidence type="ECO:0000256" key="3">
    <source>
        <dbReference type="ARBA" id="ARBA00006991"/>
    </source>
</evidence>
<keyword evidence="6 12" id="KW-0863">Zinc-finger</keyword>
<comment type="function">
    <text evidence="1">May be involved in transcriptional regulation.</text>
</comment>
<organism evidence="15 16">
    <name type="scientific">Cottoperca gobio</name>
    <name type="common">Frogmouth</name>
    <name type="synonym">Aphritis gobio</name>
    <dbReference type="NCBI Taxonomy" id="56716"/>
    <lineage>
        <taxon>Eukaryota</taxon>
        <taxon>Metazoa</taxon>
        <taxon>Chordata</taxon>
        <taxon>Craniata</taxon>
        <taxon>Vertebrata</taxon>
        <taxon>Euteleostomi</taxon>
        <taxon>Actinopterygii</taxon>
        <taxon>Neopterygii</taxon>
        <taxon>Teleostei</taxon>
        <taxon>Neoteleostei</taxon>
        <taxon>Acanthomorphata</taxon>
        <taxon>Eupercaria</taxon>
        <taxon>Perciformes</taxon>
        <taxon>Notothenioidei</taxon>
        <taxon>Bovichtidae</taxon>
        <taxon>Cottoperca</taxon>
    </lineage>
</organism>
<keyword evidence="10" id="KW-0804">Transcription</keyword>
<keyword evidence="9" id="KW-0238">DNA-binding</keyword>
<dbReference type="KEGG" id="cgob:115009276"/>
<evidence type="ECO:0000256" key="9">
    <source>
        <dbReference type="ARBA" id="ARBA00023125"/>
    </source>
</evidence>
<evidence type="ECO:0000256" key="8">
    <source>
        <dbReference type="ARBA" id="ARBA00023015"/>
    </source>
</evidence>
<gene>
    <name evidence="16" type="primary">LOC115009276</name>
</gene>
<dbReference type="GeneID" id="115009276"/>
<dbReference type="SMART" id="SM00355">
    <property type="entry name" value="ZnF_C2H2"/>
    <property type="match status" value="5"/>
</dbReference>
<keyword evidence="8" id="KW-0805">Transcription regulation</keyword>
<dbReference type="InterPro" id="IPR051497">
    <property type="entry name" value="Dev/Hematopoietic_TF"/>
</dbReference>
<keyword evidence="15" id="KW-1185">Reference proteome</keyword>
<evidence type="ECO:0000256" key="13">
    <source>
        <dbReference type="SAM" id="MobiDB-lite"/>
    </source>
</evidence>
<dbReference type="FunFam" id="3.30.160.60:FF:000176">
    <property type="entry name" value="zinc finger protein 70"/>
    <property type="match status" value="1"/>
</dbReference>
<keyword evidence="5" id="KW-0677">Repeat</keyword>
<comment type="similarity">
    <text evidence="3">Belongs to the krueppel C2H2-type zinc-finger protein family.</text>
</comment>
<evidence type="ECO:0000256" key="1">
    <source>
        <dbReference type="ARBA" id="ARBA00003767"/>
    </source>
</evidence>
<reference evidence="16" key="1">
    <citation type="submission" date="2025-08" db="UniProtKB">
        <authorList>
            <consortium name="RefSeq"/>
        </authorList>
    </citation>
    <scope>IDENTIFICATION</scope>
</reference>
<dbReference type="OrthoDB" id="8964029at2759"/>
<dbReference type="Gene3D" id="3.30.160.60">
    <property type="entry name" value="Classic Zinc Finger"/>
    <property type="match status" value="5"/>
</dbReference>
<dbReference type="GO" id="GO:0006357">
    <property type="term" value="P:regulation of transcription by RNA polymerase II"/>
    <property type="evidence" value="ECO:0007669"/>
    <property type="project" value="TreeGrafter"/>
</dbReference>
<keyword evidence="11" id="KW-0539">Nucleus</keyword>
<dbReference type="FunFam" id="3.30.160.60:FF:001506">
    <property type="entry name" value="Zinc finger protein"/>
    <property type="match status" value="1"/>
</dbReference>
<feature type="compositionally biased region" description="Basic and acidic residues" evidence="13">
    <location>
        <begin position="172"/>
        <end position="181"/>
    </location>
</feature>
<dbReference type="PANTHER" id="PTHR45993">
    <property type="entry name" value="B-CELL LYMPHOMA/LEUKEMIA 11"/>
    <property type="match status" value="1"/>
</dbReference>
<dbReference type="InterPro" id="IPR036236">
    <property type="entry name" value="Znf_C2H2_sf"/>
</dbReference>
<evidence type="ECO:0000256" key="7">
    <source>
        <dbReference type="ARBA" id="ARBA00022833"/>
    </source>
</evidence>
<keyword evidence="7" id="KW-0862">Zinc</keyword>
<evidence type="ECO:0000256" key="6">
    <source>
        <dbReference type="ARBA" id="ARBA00022771"/>
    </source>
</evidence>
<proteinExistence type="inferred from homology"/>
<keyword evidence="4" id="KW-0479">Metal-binding</keyword>
<feature type="region of interest" description="Disordered" evidence="13">
    <location>
        <begin position="167"/>
        <end position="196"/>
    </location>
</feature>
<dbReference type="FunFam" id="3.30.160.60:FF:000912">
    <property type="entry name" value="Zinc finger protein 660"/>
    <property type="match status" value="1"/>
</dbReference>
<dbReference type="PROSITE" id="PS00028">
    <property type="entry name" value="ZINC_FINGER_C2H2_1"/>
    <property type="match status" value="4"/>
</dbReference>
<feature type="domain" description="C2H2-type" evidence="14">
    <location>
        <begin position="312"/>
        <end position="339"/>
    </location>
</feature>
<dbReference type="Pfam" id="PF13894">
    <property type="entry name" value="zf-C2H2_4"/>
    <property type="match status" value="2"/>
</dbReference>
<evidence type="ECO:0000256" key="5">
    <source>
        <dbReference type="ARBA" id="ARBA00022737"/>
    </source>
</evidence>
<dbReference type="FunFam" id="3.30.160.60:FF:002343">
    <property type="entry name" value="Zinc finger protein 33A"/>
    <property type="match status" value="1"/>
</dbReference>
<evidence type="ECO:0000259" key="14">
    <source>
        <dbReference type="PROSITE" id="PS50157"/>
    </source>
</evidence>
<dbReference type="GO" id="GO:0003700">
    <property type="term" value="F:DNA-binding transcription factor activity"/>
    <property type="evidence" value="ECO:0007669"/>
    <property type="project" value="TreeGrafter"/>
</dbReference>
<dbReference type="Proteomes" id="UP000504630">
    <property type="component" value="Chromosome 6"/>
</dbReference>
<name>A0A6J2PUI7_COTGO</name>
<evidence type="ECO:0000256" key="12">
    <source>
        <dbReference type="PROSITE-ProRule" id="PRU00042"/>
    </source>
</evidence>
<dbReference type="SUPFAM" id="SSF57667">
    <property type="entry name" value="beta-beta-alpha zinc fingers"/>
    <property type="match status" value="3"/>
</dbReference>
<feature type="domain" description="C2H2-type" evidence="14">
    <location>
        <begin position="256"/>
        <end position="283"/>
    </location>
</feature>
<evidence type="ECO:0000256" key="10">
    <source>
        <dbReference type="ARBA" id="ARBA00023163"/>
    </source>
</evidence>
<feature type="domain" description="C2H2-type" evidence="14">
    <location>
        <begin position="200"/>
        <end position="227"/>
    </location>
</feature>
<dbReference type="FunFam" id="3.30.160.60:FF:002274">
    <property type="entry name" value="Zinc finger protein 432"/>
    <property type="match status" value="1"/>
</dbReference>
<dbReference type="InterPro" id="IPR013087">
    <property type="entry name" value="Znf_C2H2_type"/>
</dbReference>
<dbReference type="PROSITE" id="PS50157">
    <property type="entry name" value="ZINC_FINGER_C2H2_2"/>
    <property type="match status" value="5"/>
</dbReference>
<dbReference type="GO" id="GO:0008270">
    <property type="term" value="F:zinc ion binding"/>
    <property type="evidence" value="ECO:0007669"/>
    <property type="project" value="UniProtKB-KW"/>
</dbReference>
<evidence type="ECO:0000313" key="16">
    <source>
        <dbReference type="RefSeq" id="XP_029289019.1"/>
    </source>
</evidence>
<feature type="domain" description="C2H2-type" evidence="14">
    <location>
        <begin position="284"/>
        <end position="311"/>
    </location>
</feature>
<evidence type="ECO:0000313" key="15">
    <source>
        <dbReference type="Proteomes" id="UP000504630"/>
    </source>
</evidence>
<feature type="domain" description="C2H2-type" evidence="14">
    <location>
        <begin position="228"/>
        <end position="255"/>
    </location>
</feature>
<dbReference type="Pfam" id="PF00096">
    <property type="entry name" value="zf-C2H2"/>
    <property type="match status" value="2"/>
</dbReference>
<protein>
    <submittedName>
        <fullName evidence="16">Zinc finger protein 333-like</fullName>
    </submittedName>
</protein>
<dbReference type="PANTHER" id="PTHR45993:SF10">
    <property type="entry name" value="ZINC FINGER PROTEIN 208 ISOFORM X1-RELATED"/>
    <property type="match status" value="1"/>
</dbReference>
<accession>A0A6J2PUI7</accession>
<sequence>MSTIQTLRAFVNQRLTAAVEEIFGLLETTISNYEEEIDRQRRLLQDVVKSDIHINNADVQKLIVRKEEQQEWRPSLAQQDPELLHIKEEQEELWSSQEGEDVTKFPCTAVPVKSEDEEKAQSSQLHQRQAEESREAELPACSSAQNMETEIDGSHQLLPLYCCESETEDSNDDWKETREQESGSDTLKNHNNSHGHERPFSCTVCDKRFGCKGNLHAHMRSHTGEKPFTCTVCNKSFSAKVNLKTHMRSHTGEKPFSCLICNKSFSQKKTLVIHMRSHTGEKPFGCTFCGKRFSEKGTLKRHIRVHTGEKPYSCSVCGRNFSLLSHVKSHKCAGASSNK</sequence>
<feature type="compositionally biased region" description="Polar residues" evidence="13">
    <location>
        <begin position="183"/>
        <end position="192"/>
    </location>
</feature>
<dbReference type="InParanoid" id="A0A6J2PUI7"/>
<dbReference type="GO" id="GO:0000978">
    <property type="term" value="F:RNA polymerase II cis-regulatory region sequence-specific DNA binding"/>
    <property type="evidence" value="ECO:0007669"/>
    <property type="project" value="TreeGrafter"/>
</dbReference>
<comment type="subcellular location">
    <subcellularLocation>
        <location evidence="2">Nucleus</location>
    </subcellularLocation>
</comment>
<feature type="region of interest" description="Disordered" evidence="13">
    <location>
        <begin position="113"/>
        <end position="136"/>
    </location>
</feature>
<evidence type="ECO:0000256" key="11">
    <source>
        <dbReference type="ARBA" id="ARBA00023242"/>
    </source>
</evidence>
<dbReference type="GO" id="GO:0005634">
    <property type="term" value="C:nucleus"/>
    <property type="evidence" value="ECO:0007669"/>
    <property type="project" value="UniProtKB-SubCell"/>
</dbReference>